<accession>A0AC61N116</accession>
<protein>
    <submittedName>
        <fullName evidence="1">Peptidoglycan-binding protein</fullName>
    </submittedName>
</protein>
<organism evidence="1 2">
    <name type="scientific">Aristaeella hokkaidonensis</name>
    <dbReference type="NCBI Taxonomy" id="3046382"/>
    <lineage>
        <taxon>Bacteria</taxon>
        <taxon>Bacillati</taxon>
        <taxon>Bacillota</taxon>
        <taxon>Clostridia</taxon>
        <taxon>Eubacteriales</taxon>
        <taxon>Aristaeellaceae</taxon>
        <taxon>Aristaeella</taxon>
    </lineage>
</organism>
<reference evidence="1" key="1">
    <citation type="submission" date="2021-01" db="EMBL/GenBank/DDBJ databases">
        <title>Complete genome sequence of Clostridiales bacterium R-7.</title>
        <authorList>
            <person name="Mahoney-Kurpe S.C."/>
            <person name="Palevich N."/>
            <person name="Koike S."/>
            <person name="Moon C.D."/>
            <person name="Attwood G.T."/>
        </authorList>
    </citation>
    <scope>NUCLEOTIDE SEQUENCE</scope>
    <source>
        <strain evidence="1">R-7</strain>
    </source>
</reference>
<evidence type="ECO:0000313" key="2">
    <source>
        <dbReference type="Proteomes" id="UP000682782"/>
    </source>
</evidence>
<sequence>MSQLKIRLRTLMAIIAALTLLVCAVPVSGFTASGSEQTTEEALETVSSYPYTTKTKVKVNLRASRSTRSTLLKKIPADAEITVNAVKGSWAEVQYKKYSGYVKTDYIVLKEVKKVKATPTPTPIVTLSPEEDAGGYTILQKGAEGAEVSSLQEALIELGFLTGSADGKFGASTEKAVIAFQEKNDYPATGIMDANIQAFLYSGQPKNAKGTKTSIKTLSPVKEVSMKKGNKGAAVTELQQKLIELGYLKGTPSGTYDTDTIGAVRSFQKKNGLTSNGTADATTRALIMSGTALGAKDTATPTVAITPSPTPTMAVPSESLRNGDKGDDVKLLQKRLKDLGYYKSSVDGKMGKGTVKALKEFQKAHGLKDDGVAGQATYAILFTDNALKKGTTPTPQPTTSSTPAPEVTATANTSASWPTLRKNDSGTDVAQLQEALIQLGYLSGKADGNYGAKTVDAVKAFQKANGLTADGTAGEQTQRTLYGGNAKAANVKATATPKPGTTAAPATNTNGTLKVGSTGADVKTLQQKLIELGYLKGTADGVFGKQTASAVKAYQKASNLTADGIAGSQTLSSLSNVAAANNAAASSSTASNTNQKTTVTPSASKVQYANWYDKVKSVARSYPYATVYDIATGISWQVHIFSLGAHADYEPVTANDTARMEKVFGGNTWNPRAVWVVFSDGSVYIGSTHSMPHEVQHVRDNNFAGHSCLHFPRTQEQVNSIGPYATKHQETIDAGWAATQKMK</sequence>
<gene>
    <name evidence="1" type="ORF">JYE49_12895</name>
</gene>
<proteinExistence type="predicted"/>
<evidence type="ECO:0000313" key="1">
    <source>
        <dbReference type="EMBL" id="QUC66734.1"/>
    </source>
</evidence>
<keyword evidence="2" id="KW-1185">Reference proteome</keyword>
<dbReference type="Proteomes" id="UP000682782">
    <property type="component" value="Chromosome"/>
</dbReference>
<dbReference type="EMBL" id="CP068393">
    <property type="protein sequence ID" value="QUC66734.1"/>
    <property type="molecule type" value="Genomic_DNA"/>
</dbReference>
<name>A0AC61N116_9FIRM</name>